<dbReference type="SUPFAM" id="SSF56672">
    <property type="entry name" value="DNA/RNA polymerases"/>
    <property type="match status" value="1"/>
</dbReference>
<accession>A0A9W6U2P6</accession>
<evidence type="ECO:0000313" key="2">
    <source>
        <dbReference type="EMBL" id="GMF24803.1"/>
    </source>
</evidence>
<dbReference type="InterPro" id="IPR043502">
    <property type="entry name" value="DNA/RNA_pol_sf"/>
</dbReference>
<evidence type="ECO:0000256" key="1">
    <source>
        <dbReference type="SAM" id="MobiDB-lite"/>
    </source>
</evidence>
<feature type="compositionally biased region" description="Low complexity" evidence="1">
    <location>
        <begin position="215"/>
        <end position="229"/>
    </location>
</feature>
<dbReference type="Proteomes" id="UP001165121">
    <property type="component" value="Unassembled WGS sequence"/>
</dbReference>
<gene>
    <name evidence="2" type="ORF">Pfra01_000427100</name>
</gene>
<dbReference type="GO" id="GO:0004190">
    <property type="term" value="F:aspartic-type endopeptidase activity"/>
    <property type="evidence" value="ECO:0007669"/>
    <property type="project" value="InterPro"/>
</dbReference>
<dbReference type="EMBL" id="BSXT01000337">
    <property type="protein sequence ID" value="GMF24803.1"/>
    <property type="molecule type" value="Genomic_DNA"/>
</dbReference>
<protein>
    <submittedName>
        <fullName evidence="2">Unnamed protein product</fullName>
    </submittedName>
</protein>
<comment type="caution">
    <text evidence="2">The sequence shown here is derived from an EMBL/GenBank/DDBJ whole genome shotgun (WGS) entry which is preliminary data.</text>
</comment>
<evidence type="ECO:0000313" key="3">
    <source>
        <dbReference type="Proteomes" id="UP001165121"/>
    </source>
</evidence>
<dbReference type="OrthoDB" id="129735at2759"/>
<proteinExistence type="predicted"/>
<dbReference type="GO" id="GO:0006508">
    <property type="term" value="P:proteolysis"/>
    <property type="evidence" value="ECO:0007669"/>
    <property type="project" value="InterPro"/>
</dbReference>
<feature type="compositionally biased region" description="Basic and acidic residues" evidence="1">
    <location>
        <begin position="286"/>
        <end position="300"/>
    </location>
</feature>
<dbReference type="AlphaFoldDB" id="A0A9W6U2P6"/>
<feature type="compositionally biased region" description="Basic and acidic residues" evidence="1">
    <location>
        <begin position="230"/>
        <end position="261"/>
    </location>
</feature>
<sequence length="554" mass="62608">MASKSVHEDDYVTYTLVTTPATNDAPTETAIPKIKQFRGGSARDWLRWSGLFRTLARKKGWSDEQKAHNLVALIEGDLETEVEVATRDAVNGGQSFEQFFTSIGLLSVPPDFSEDLDNKLWTMTKRRDETVMKFSQRLKDNVRMFTELPEDAEVVPEVQQCRYFKRDMPRAWQDKLAAAGVVHDRLNELVLYFTRIEKAEQRLATHDKGRRNNESGRNFGSGRNNSSGRNNDHRKDTQKPQHQGENKDQGSNRQDKQDRWCSFHKTGSYHTSDCHALKNKGKAERKRAEVKPKRAREGKPRYPRIHNDSQAGSDSDASRESSSEDDELMFVGLVEKKPRPTGAPLRITVKLRCSGTKVEALLDSGVSKSIINRKTLAANMQTDRKFTPASPIVLDTMNGSVTSSGSTVAQFVFAQLKSESMITPDSEFPQESKEAGDNAAEPEQLLPGQLEGELAQQYLALLVKDRDRYDGHLRRMRFPDYELPLSPDYNPVHAKPYDIPRSIEDKAKASIQRLINENVLEQIYDSEMESPAFFLVKPDGSLRLRSTIAGSINT</sequence>
<dbReference type="PROSITE" id="PS00141">
    <property type="entry name" value="ASP_PROTEASE"/>
    <property type="match status" value="1"/>
</dbReference>
<keyword evidence="3" id="KW-1185">Reference proteome</keyword>
<dbReference type="Gene3D" id="3.10.10.10">
    <property type="entry name" value="HIV Type 1 Reverse Transcriptase, subunit A, domain 1"/>
    <property type="match status" value="1"/>
</dbReference>
<dbReference type="InterPro" id="IPR001969">
    <property type="entry name" value="Aspartic_peptidase_AS"/>
</dbReference>
<reference evidence="2" key="1">
    <citation type="submission" date="2023-04" db="EMBL/GenBank/DDBJ databases">
        <title>Phytophthora fragariaefolia NBRC 109709.</title>
        <authorList>
            <person name="Ichikawa N."/>
            <person name="Sato H."/>
            <person name="Tonouchi N."/>
        </authorList>
    </citation>
    <scope>NUCLEOTIDE SEQUENCE</scope>
    <source>
        <strain evidence="2">NBRC 109709</strain>
    </source>
</reference>
<feature type="compositionally biased region" description="Basic and acidic residues" evidence="1">
    <location>
        <begin position="203"/>
        <end position="214"/>
    </location>
</feature>
<name>A0A9W6U2P6_9STRA</name>
<organism evidence="2 3">
    <name type="scientific">Phytophthora fragariaefolia</name>
    <dbReference type="NCBI Taxonomy" id="1490495"/>
    <lineage>
        <taxon>Eukaryota</taxon>
        <taxon>Sar</taxon>
        <taxon>Stramenopiles</taxon>
        <taxon>Oomycota</taxon>
        <taxon>Peronosporomycetes</taxon>
        <taxon>Peronosporales</taxon>
        <taxon>Peronosporaceae</taxon>
        <taxon>Phytophthora</taxon>
    </lineage>
</organism>
<feature type="region of interest" description="Disordered" evidence="1">
    <location>
        <begin position="203"/>
        <end position="326"/>
    </location>
</feature>